<keyword evidence="3" id="KW-1185">Reference proteome</keyword>
<dbReference type="Pfam" id="PF02519">
    <property type="entry name" value="Auxin_inducible"/>
    <property type="match status" value="1"/>
</dbReference>
<evidence type="ECO:0000256" key="1">
    <source>
        <dbReference type="ARBA" id="ARBA00006974"/>
    </source>
</evidence>
<evidence type="ECO:0000313" key="2">
    <source>
        <dbReference type="EMBL" id="KAJ0962174.1"/>
    </source>
</evidence>
<protein>
    <recommendedName>
        <fullName evidence="4">Auxin-responsive protein SAUR32</fullName>
    </recommendedName>
</protein>
<dbReference type="Proteomes" id="UP001085076">
    <property type="component" value="Miscellaneous, Linkage group lg10"/>
</dbReference>
<reference evidence="2" key="1">
    <citation type="submission" date="2021-03" db="EMBL/GenBank/DDBJ databases">
        <authorList>
            <person name="Li Z."/>
            <person name="Yang C."/>
        </authorList>
    </citation>
    <scope>NUCLEOTIDE SEQUENCE</scope>
    <source>
        <strain evidence="2">Dzin_1.0</strain>
        <tissue evidence="2">Leaf</tissue>
    </source>
</reference>
<dbReference type="GO" id="GO:0009733">
    <property type="term" value="P:response to auxin"/>
    <property type="evidence" value="ECO:0007669"/>
    <property type="project" value="InterPro"/>
</dbReference>
<organism evidence="2 3">
    <name type="scientific">Dioscorea zingiberensis</name>
    <dbReference type="NCBI Taxonomy" id="325984"/>
    <lineage>
        <taxon>Eukaryota</taxon>
        <taxon>Viridiplantae</taxon>
        <taxon>Streptophyta</taxon>
        <taxon>Embryophyta</taxon>
        <taxon>Tracheophyta</taxon>
        <taxon>Spermatophyta</taxon>
        <taxon>Magnoliopsida</taxon>
        <taxon>Liliopsida</taxon>
        <taxon>Dioscoreales</taxon>
        <taxon>Dioscoreaceae</taxon>
        <taxon>Dioscorea</taxon>
    </lineage>
</organism>
<dbReference type="AlphaFoldDB" id="A0A9D5BWX7"/>
<evidence type="ECO:0008006" key="4">
    <source>
        <dbReference type="Google" id="ProtNLM"/>
    </source>
</evidence>
<dbReference type="OrthoDB" id="1026046at2759"/>
<accession>A0A9D5BWX7</accession>
<proteinExistence type="inferred from homology"/>
<dbReference type="PANTHER" id="PTHR31374:SF29">
    <property type="entry name" value="SAUR-LIKE AUXIN-RESPONSIVE PROTEIN FAMILY"/>
    <property type="match status" value="1"/>
</dbReference>
<name>A0A9D5BWX7_9LILI</name>
<dbReference type="EMBL" id="JAGGNH010000010">
    <property type="protein sequence ID" value="KAJ0962174.1"/>
    <property type="molecule type" value="Genomic_DNA"/>
</dbReference>
<dbReference type="InterPro" id="IPR003676">
    <property type="entry name" value="SAUR_fam"/>
</dbReference>
<dbReference type="PANTHER" id="PTHR31374">
    <property type="entry name" value="AUXIN-INDUCED PROTEIN-LIKE-RELATED"/>
    <property type="match status" value="1"/>
</dbReference>
<comment type="caution">
    <text evidence="2">The sequence shown here is derived from an EMBL/GenBank/DDBJ whole genome shotgun (WGS) entry which is preliminary data.</text>
</comment>
<comment type="similarity">
    <text evidence="1">Belongs to the ARG7 family.</text>
</comment>
<gene>
    <name evidence="2" type="ORF">J5N97_030002</name>
</gene>
<sequence>MTCCSSLSNFTTSPMGVGDHHHFHHMGFHLLHLANNKKSASEAALAAERAPPKGCTVVRVGSAGEEQQRFVVPVEYLNHPLFGRLLKEAEEEYGFQHMGAISIPCQLHEFHHVRRIIVAPERLQHTDDIPSLRLLLHRRSHRALTSFDGKTTPTRSRKKTSLWRSWWNPLRCCSPHREVEDH</sequence>
<evidence type="ECO:0000313" key="3">
    <source>
        <dbReference type="Proteomes" id="UP001085076"/>
    </source>
</evidence>
<reference evidence="2" key="2">
    <citation type="journal article" date="2022" name="Hortic Res">
        <title>The genome of Dioscorea zingiberensis sheds light on the biosynthesis, origin and evolution of the medicinally important diosgenin saponins.</title>
        <authorList>
            <person name="Li Y."/>
            <person name="Tan C."/>
            <person name="Li Z."/>
            <person name="Guo J."/>
            <person name="Li S."/>
            <person name="Chen X."/>
            <person name="Wang C."/>
            <person name="Dai X."/>
            <person name="Yang H."/>
            <person name="Song W."/>
            <person name="Hou L."/>
            <person name="Xu J."/>
            <person name="Tong Z."/>
            <person name="Xu A."/>
            <person name="Yuan X."/>
            <person name="Wang W."/>
            <person name="Yang Q."/>
            <person name="Chen L."/>
            <person name="Sun Z."/>
            <person name="Wang K."/>
            <person name="Pan B."/>
            <person name="Chen J."/>
            <person name="Bao Y."/>
            <person name="Liu F."/>
            <person name="Qi X."/>
            <person name="Gang D.R."/>
            <person name="Wen J."/>
            <person name="Li J."/>
        </authorList>
    </citation>
    <scope>NUCLEOTIDE SEQUENCE</scope>
    <source>
        <strain evidence="2">Dzin_1.0</strain>
    </source>
</reference>